<dbReference type="PANTHER" id="PTHR42714">
    <property type="entry name" value="TRNA MODIFICATION GTPASE GTPBP3"/>
    <property type="match status" value="1"/>
</dbReference>
<dbReference type="GO" id="GO:0005737">
    <property type="term" value="C:cytoplasm"/>
    <property type="evidence" value="ECO:0007669"/>
    <property type="project" value="TreeGrafter"/>
</dbReference>
<sequence>MDAGTVRPDDIVIAIMGPTGSGKSNLVDTLMEQKGSEHGRSGNQLWSCTDKVQAVTLPPALVAQHLPNATNRSRIVLVDTPGFDDTSKSDMDILNMIGDWLVEAYGNDVKLAGIIYLHRISDNRMSGSTHKNLRMFGKLCGDSAAQRVILVSTMWDEVDPKIGESREGELKRRYWRGLLDNRASTARFTNTPDSAWSIIGKVAENAAEREALLLQEEMGDLQMHLNETAAGKTLYASLEKLLSERIKTTRMLAEQAASQCDSELAKHLEGERQRIQAELDATFRQLEVLKIPLGKKIRMFFTFRKPRARPIHVPPPQARKRREDVVIALLGPSGSGKSSFISWAGVTGALPKVGNSLQPCTSGIASHKLMQDRAFDVVLIDVPGFDDSKEALDQLSGWLKEKYGDGFLLSGLLYFHNITDNRLTYCSADNHLKFQRLLGKEWFEKVVLVTTMWNEPKERRLSKDEEKSRNQREKELKEHWESIPPQTEKPKAIMRRFEYPKHSARQVLQPLIKSAEK</sequence>
<dbReference type="PANTHER" id="PTHR42714:SF2">
    <property type="entry name" value="TRNA MODIFICATION GTPASE GTPBP3, MITOCHONDRIAL"/>
    <property type="match status" value="1"/>
</dbReference>
<dbReference type="EMBL" id="KL197728">
    <property type="protein sequence ID" value="KDQ54626.1"/>
    <property type="molecule type" value="Genomic_DNA"/>
</dbReference>
<dbReference type="AlphaFoldDB" id="A0A067PW97"/>
<name>A0A067PW97_9AGAM</name>
<dbReference type="GO" id="GO:0030488">
    <property type="term" value="P:tRNA methylation"/>
    <property type="evidence" value="ECO:0007669"/>
    <property type="project" value="TreeGrafter"/>
</dbReference>
<accession>A0A067PW97</accession>
<evidence type="ECO:0000313" key="2">
    <source>
        <dbReference type="EMBL" id="KDQ54626.1"/>
    </source>
</evidence>
<evidence type="ECO:0000256" key="1">
    <source>
        <dbReference type="SAM" id="MobiDB-lite"/>
    </source>
</evidence>
<dbReference type="Gene3D" id="3.40.50.300">
    <property type="entry name" value="P-loop containing nucleotide triphosphate hydrolases"/>
    <property type="match status" value="2"/>
</dbReference>
<protein>
    <submittedName>
        <fullName evidence="2">Uncharacterized protein</fullName>
    </submittedName>
</protein>
<gene>
    <name evidence="2" type="ORF">JAAARDRAFT_38306</name>
</gene>
<evidence type="ECO:0000313" key="3">
    <source>
        <dbReference type="Proteomes" id="UP000027265"/>
    </source>
</evidence>
<organism evidence="2 3">
    <name type="scientific">Jaapia argillacea MUCL 33604</name>
    <dbReference type="NCBI Taxonomy" id="933084"/>
    <lineage>
        <taxon>Eukaryota</taxon>
        <taxon>Fungi</taxon>
        <taxon>Dikarya</taxon>
        <taxon>Basidiomycota</taxon>
        <taxon>Agaricomycotina</taxon>
        <taxon>Agaricomycetes</taxon>
        <taxon>Agaricomycetidae</taxon>
        <taxon>Jaapiales</taxon>
        <taxon>Jaapiaceae</taxon>
        <taxon>Jaapia</taxon>
    </lineage>
</organism>
<dbReference type="CDD" id="cd00882">
    <property type="entry name" value="Ras_like_GTPase"/>
    <property type="match status" value="2"/>
</dbReference>
<feature type="compositionally biased region" description="Basic and acidic residues" evidence="1">
    <location>
        <begin position="458"/>
        <end position="481"/>
    </location>
</feature>
<dbReference type="Proteomes" id="UP000027265">
    <property type="component" value="Unassembled WGS sequence"/>
</dbReference>
<dbReference type="InterPro" id="IPR027417">
    <property type="entry name" value="P-loop_NTPase"/>
</dbReference>
<dbReference type="GO" id="GO:0002098">
    <property type="term" value="P:tRNA wobble uridine modification"/>
    <property type="evidence" value="ECO:0007669"/>
    <property type="project" value="TreeGrafter"/>
</dbReference>
<dbReference type="InParanoid" id="A0A067PW97"/>
<keyword evidence="3" id="KW-1185">Reference proteome</keyword>
<feature type="region of interest" description="Disordered" evidence="1">
    <location>
        <begin position="458"/>
        <end position="486"/>
    </location>
</feature>
<proteinExistence type="predicted"/>
<dbReference type="STRING" id="933084.A0A067PW97"/>
<reference evidence="3" key="1">
    <citation type="journal article" date="2014" name="Proc. Natl. Acad. Sci. U.S.A.">
        <title>Extensive sampling of basidiomycete genomes demonstrates inadequacy of the white-rot/brown-rot paradigm for wood decay fungi.</title>
        <authorList>
            <person name="Riley R."/>
            <person name="Salamov A.A."/>
            <person name="Brown D.W."/>
            <person name="Nagy L.G."/>
            <person name="Floudas D."/>
            <person name="Held B.W."/>
            <person name="Levasseur A."/>
            <person name="Lombard V."/>
            <person name="Morin E."/>
            <person name="Otillar R."/>
            <person name="Lindquist E.A."/>
            <person name="Sun H."/>
            <person name="LaButti K.M."/>
            <person name="Schmutz J."/>
            <person name="Jabbour D."/>
            <person name="Luo H."/>
            <person name="Baker S.E."/>
            <person name="Pisabarro A.G."/>
            <person name="Walton J.D."/>
            <person name="Blanchette R.A."/>
            <person name="Henrissat B."/>
            <person name="Martin F."/>
            <person name="Cullen D."/>
            <person name="Hibbett D.S."/>
            <person name="Grigoriev I.V."/>
        </authorList>
    </citation>
    <scope>NUCLEOTIDE SEQUENCE [LARGE SCALE GENOMIC DNA]</scope>
    <source>
        <strain evidence="3">MUCL 33604</strain>
    </source>
</reference>
<dbReference type="HOGENOM" id="CLU_523796_0_0_1"/>
<dbReference type="OrthoDB" id="8954335at2759"/>
<dbReference type="SUPFAM" id="SSF52540">
    <property type="entry name" value="P-loop containing nucleoside triphosphate hydrolases"/>
    <property type="match status" value="2"/>
</dbReference>